<reference evidence="12" key="1">
    <citation type="submission" date="2015-07" db="EMBL/GenBank/DDBJ databases">
        <title>Genome Of Nitrogen-Fixing Cyanobacterium Nostoc piscinale CENA21 From Solimoes/Amazon River Floodplain Sediments And Comparative Genomics To Uncover Biosynthetic Natural Products Potential.</title>
        <authorList>
            <person name="Leao T.F."/>
            <person name="Leao P.N."/>
            <person name="Guimaraes P.I."/>
            <person name="de Melo A.G.C."/>
            <person name="Ramos R.T.J."/>
            <person name="Silva A."/>
            <person name="Fiore M.F."/>
            <person name="Schneider M.P.C."/>
        </authorList>
    </citation>
    <scope>NUCLEOTIDE SEQUENCE [LARGE SCALE GENOMIC DNA]</scope>
    <source>
        <strain evidence="12">CENA21</strain>
    </source>
</reference>
<dbReference type="CDD" id="cd00156">
    <property type="entry name" value="REC"/>
    <property type="match status" value="1"/>
</dbReference>
<dbReference type="PANTHER" id="PTHR43711:SF26">
    <property type="entry name" value="SENSOR HISTIDINE KINASE RCSC"/>
    <property type="match status" value="1"/>
</dbReference>
<dbReference type="GO" id="GO:0000155">
    <property type="term" value="F:phosphorelay sensor kinase activity"/>
    <property type="evidence" value="ECO:0007669"/>
    <property type="project" value="InterPro"/>
</dbReference>
<dbReference type="RefSeq" id="WP_062289878.1">
    <property type="nucleotide sequence ID" value="NZ_CP012036.1"/>
</dbReference>
<dbReference type="AlphaFoldDB" id="A0A0M4SVI9"/>
<gene>
    <name evidence="11" type="ORF">ACX27_06425</name>
</gene>
<keyword evidence="3 8" id="KW-0597">Phosphoprotein</keyword>
<sequence length="397" mass="45050">MQKTIIRVLLVEDSPSDAKLLHQIFSHTVQHKLEMVHVEQLSEAINLSLSENNLTVNHLENVSFQPHKFDVVLMDLGLPDSFGLDTLKAYRAAVPDIPVVVLTGLDDEELAMQALAEGAQDYLVKDQITIQRLVRAIRYAIEREEILNKLRESEEISRQALVKEQQLNELKSNFVAMVSHEFRNPMTTIRTAIDILQNHNNMDEARRNIYFERVQDALNHMLQLLDEVLFLSKSETAKLEYKPAPLNLISFCQEITEVMQMKAAGQKNIIFNNAGECNLIYMDEELIYCILTNLISNAVKYSPPQSNIWFNLTFEGDMAIFQVKDEGIGIPETDQVNLFQTFYRASNARRIQGTGLGLAMVKKCVDLHGGEINLESQQDVGTTVIVKLPLNYSGKSE</sequence>
<feature type="domain" description="Response regulatory" evidence="10">
    <location>
        <begin position="7"/>
        <end position="140"/>
    </location>
</feature>
<protein>
    <recommendedName>
        <fullName evidence="2">histidine kinase</fullName>
        <ecNumber evidence="2">2.7.13.3</ecNumber>
    </recommendedName>
</protein>
<dbReference type="InterPro" id="IPR001789">
    <property type="entry name" value="Sig_transdc_resp-reg_receiver"/>
</dbReference>
<dbReference type="CDD" id="cd00082">
    <property type="entry name" value="HisKA"/>
    <property type="match status" value="1"/>
</dbReference>
<dbReference type="Proteomes" id="UP000062645">
    <property type="component" value="Chromosome"/>
</dbReference>
<dbReference type="Gene3D" id="3.40.50.2300">
    <property type="match status" value="1"/>
</dbReference>
<evidence type="ECO:0000256" key="2">
    <source>
        <dbReference type="ARBA" id="ARBA00012438"/>
    </source>
</evidence>
<dbReference type="KEGG" id="npz:ACX27_06425"/>
<dbReference type="FunFam" id="3.30.565.10:FF:000006">
    <property type="entry name" value="Sensor histidine kinase WalK"/>
    <property type="match status" value="1"/>
</dbReference>
<dbReference type="PROSITE" id="PS50109">
    <property type="entry name" value="HIS_KIN"/>
    <property type="match status" value="1"/>
</dbReference>
<dbReference type="SMART" id="SM00388">
    <property type="entry name" value="HisKA"/>
    <property type="match status" value="1"/>
</dbReference>
<dbReference type="Gene3D" id="1.10.287.130">
    <property type="match status" value="1"/>
</dbReference>
<dbReference type="InterPro" id="IPR036890">
    <property type="entry name" value="HATPase_C_sf"/>
</dbReference>
<dbReference type="SMART" id="SM00387">
    <property type="entry name" value="HATPase_c"/>
    <property type="match status" value="1"/>
</dbReference>
<dbReference type="EC" id="2.7.13.3" evidence="2"/>
<evidence type="ECO:0000256" key="1">
    <source>
        <dbReference type="ARBA" id="ARBA00000085"/>
    </source>
</evidence>
<evidence type="ECO:0000256" key="8">
    <source>
        <dbReference type="PROSITE-ProRule" id="PRU00169"/>
    </source>
</evidence>
<dbReference type="InterPro" id="IPR003594">
    <property type="entry name" value="HATPase_dom"/>
</dbReference>
<evidence type="ECO:0000256" key="5">
    <source>
        <dbReference type="ARBA" id="ARBA00022777"/>
    </source>
</evidence>
<keyword evidence="12" id="KW-1185">Reference proteome</keyword>
<dbReference type="Pfam" id="PF00072">
    <property type="entry name" value="Response_reg"/>
    <property type="match status" value="1"/>
</dbReference>
<dbReference type="PANTHER" id="PTHR43711">
    <property type="entry name" value="TWO-COMPONENT HISTIDINE KINASE"/>
    <property type="match status" value="1"/>
</dbReference>
<dbReference type="SUPFAM" id="SSF55874">
    <property type="entry name" value="ATPase domain of HSP90 chaperone/DNA topoisomerase II/histidine kinase"/>
    <property type="match status" value="1"/>
</dbReference>
<dbReference type="SMART" id="SM00448">
    <property type="entry name" value="REC"/>
    <property type="match status" value="1"/>
</dbReference>
<dbReference type="PROSITE" id="PS50110">
    <property type="entry name" value="RESPONSE_REGULATORY"/>
    <property type="match status" value="1"/>
</dbReference>
<evidence type="ECO:0000256" key="7">
    <source>
        <dbReference type="ARBA" id="ARBA00055745"/>
    </source>
</evidence>
<evidence type="ECO:0000259" key="10">
    <source>
        <dbReference type="PROSITE" id="PS50110"/>
    </source>
</evidence>
<keyword evidence="4" id="KW-0808">Transferase</keyword>
<evidence type="ECO:0000256" key="3">
    <source>
        <dbReference type="ARBA" id="ARBA00022553"/>
    </source>
</evidence>
<dbReference type="InterPro" id="IPR005467">
    <property type="entry name" value="His_kinase_dom"/>
</dbReference>
<evidence type="ECO:0000259" key="9">
    <source>
        <dbReference type="PROSITE" id="PS50109"/>
    </source>
</evidence>
<keyword evidence="5 11" id="KW-0418">Kinase</keyword>
<evidence type="ECO:0000256" key="6">
    <source>
        <dbReference type="ARBA" id="ARBA00023012"/>
    </source>
</evidence>
<evidence type="ECO:0000313" key="12">
    <source>
        <dbReference type="Proteomes" id="UP000062645"/>
    </source>
</evidence>
<dbReference type="InterPro" id="IPR004358">
    <property type="entry name" value="Sig_transdc_His_kin-like_C"/>
</dbReference>
<dbReference type="Gene3D" id="3.30.565.10">
    <property type="entry name" value="Histidine kinase-like ATPase, C-terminal domain"/>
    <property type="match status" value="1"/>
</dbReference>
<feature type="modified residue" description="4-aspartylphosphate" evidence="8">
    <location>
        <position position="75"/>
    </location>
</feature>
<reference evidence="11 12" key="2">
    <citation type="journal article" date="2016" name="Genome Announc.">
        <title>Draft Genome Sequence of the N2-Fixing Cyanobacterium Nostoc piscinale CENA21, Isolated from the Brazilian Amazon Floodplain.</title>
        <authorList>
            <person name="Leao T."/>
            <person name="Guimaraes P.I."/>
            <person name="de Melo A.G."/>
            <person name="Ramos R.T."/>
            <person name="Leao P.N."/>
            <person name="Silva A."/>
            <person name="Fiore M.F."/>
            <person name="Schneider M.P."/>
        </authorList>
    </citation>
    <scope>NUCLEOTIDE SEQUENCE [LARGE SCALE GENOMIC DNA]</scope>
    <source>
        <strain evidence="11 12">CENA21</strain>
    </source>
</reference>
<dbReference type="EMBL" id="CP012036">
    <property type="protein sequence ID" value="ALF52559.1"/>
    <property type="molecule type" value="Genomic_DNA"/>
</dbReference>
<accession>A0A0M4SVI9</accession>
<evidence type="ECO:0000313" key="11">
    <source>
        <dbReference type="EMBL" id="ALF52559.1"/>
    </source>
</evidence>
<name>A0A0M4SVI9_9NOSO</name>
<evidence type="ECO:0000256" key="4">
    <source>
        <dbReference type="ARBA" id="ARBA00022679"/>
    </source>
</evidence>
<dbReference type="CDD" id="cd00075">
    <property type="entry name" value="HATPase"/>
    <property type="match status" value="1"/>
</dbReference>
<dbReference type="Pfam" id="PF00512">
    <property type="entry name" value="HisKA"/>
    <property type="match status" value="1"/>
</dbReference>
<dbReference type="PATRIC" id="fig|224013.5.peg.1567"/>
<dbReference type="Pfam" id="PF02518">
    <property type="entry name" value="HATPase_c"/>
    <property type="match status" value="1"/>
</dbReference>
<dbReference type="PRINTS" id="PR00344">
    <property type="entry name" value="BCTRLSENSOR"/>
</dbReference>
<dbReference type="OrthoDB" id="9813151at2"/>
<organism evidence="11 12">
    <name type="scientific">Nostoc piscinale CENA21</name>
    <dbReference type="NCBI Taxonomy" id="224013"/>
    <lineage>
        <taxon>Bacteria</taxon>
        <taxon>Bacillati</taxon>
        <taxon>Cyanobacteriota</taxon>
        <taxon>Cyanophyceae</taxon>
        <taxon>Nostocales</taxon>
        <taxon>Nostocaceae</taxon>
        <taxon>Nostoc</taxon>
    </lineage>
</organism>
<dbReference type="InterPro" id="IPR003661">
    <property type="entry name" value="HisK_dim/P_dom"/>
</dbReference>
<proteinExistence type="predicted"/>
<dbReference type="InterPro" id="IPR050736">
    <property type="entry name" value="Sensor_HK_Regulatory"/>
</dbReference>
<keyword evidence="6" id="KW-0902">Two-component regulatory system</keyword>
<comment type="catalytic activity">
    <reaction evidence="1">
        <text>ATP + protein L-histidine = ADP + protein N-phospho-L-histidine.</text>
        <dbReference type="EC" id="2.7.13.3"/>
    </reaction>
</comment>
<dbReference type="STRING" id="224013.ACX27_06425"/>
<feature type="domain" description="Histidine kinase" evidence="9">
    <location>
        <begin position="177"/>
        <end position="392"/>
    </location>
</feature>
<dbReference type="SUPFAM" id="SSF52172">
    <property type="entry name" value="CheY-like"/>
    <property type="match status" value="1"/>
</dbReference>
<comment type="function">
    <text evidence="7">Photoreceptor which exists in two forms that are reversibly interconvertible by light: the R form that absorbs maximally in the red region of the spectrum and the FR form that absorbs maximally in the far-red region.</text>
</comment>
<dbReference type="InterPro" id="IPR011006">
    <property type="entry name" value="CheY-like_superfamily"/>
</dbReference>